<dbReference type="InterPro" id="IPR050138">
    <property type="entry name" value="DHOase/Allantoinase_Hydrolase"/>
</dbReference>
<dbReference type="PROSITE" id="PS00483">
    <property type="entry name" value="DIHYDROOROTASE_2"/>
    <property type="match status" value="1"/>
</dbReference>
<dbReference type="GO" id="GO:0044205">
    <property type="term" value="P:'de novo' UMP biosynthetic process"/>
    <property type="evidence" value="ECO:0007669"/>
    <property type="project" value="UniProtKB-UniRule"/>
</dbReference>
<dbReference type="SUPFAM" id="SSF51338">
    <property type="entry name" value="Composite domain of metallo-dependent hydrolases"/>
    <property type="match status" value="1"/>
</dbReference>
<comment type="catalytic activity">
    <reaction evidence="6">
        <text>(S)-dihydroorotate + H2O = N-carbamoyl-L-aspartate + H(+)</text>
        <dbReference type="Rhea" id="RHEA:24296"/>
        <dbReference type="ChEBI" id="CHEBI:15377"/>
        <dbReference type="ChEBI" id="CHEBI:15378"/>
        <dbReference type="ChEBI" id="CHEBI:30864"/>
        <dbReference type="ChEBI" id="CHEBI:32814"/>
        <dbReference type="EC" id="3.5.2.3"/>
    </reaction>
</comment>
<dbReference type="AlphaFoldDB" id="A0A4R2LZ89"/>
<dbReference type="GO" id="GO:0004038">
    <property type="term" value="F:allantoinase activity"/>
    <property type="evidence" value="ECO:0007669"/>
    <property type="project" value="TreeGrafter"/>
</dbReference>
<name>A0A4R2LZ89_9FIRM</name>
<dbReference type="OrthoDB" id="9765462at2"/>
<dbReference type="SUPFAM" id="SSF51556">
    <property type="entry name" value="Metallo-dependent hydrolases"/>
    <property type="match status" value="1"/>
</dbReference>
<feature type="binding site" evidence="6">
    <location>
        <position position="308"/>
    </location>
    <ligand>
        <name>Zn(2+)</name>
        <dbReference type="ChEBI" id="CHEBI:29105"/>
        <label>1</label>
    </ligand>
</feature>
<dbReference type="Proteomes" id="UP000295711">
    <property type="component" value="Unassembled WGS sequence"/>
</dbReference>
<dbReference type="GO" id="GO:0008270">
    <property type="term" value="F:zinc ion binding"/>
    <property type="evidence" value="ECO:0007669"/>
    <property type="project" value="UniProtKB-UniRule"/>
</dbReference>
<feature type="binding site" evidence="6">
    <location>
        <position position="281"/>
    </location>
    <ligand>
        <name>substrate</name>
    </ligand>
</feature>
<evidence type="ECO:0000256" key="5">
    <source>
        <dbReference type="ARBA" id="ARBA00022975"/>
    </source>
</evidence>
<dbReference type="GO" id="GO:0006145">
    <property type="term" value="P:purine nucleobase catabolic process"/>
    <property type="evidence" value="ECO:0007669"/>
    <property type="project" value="TreeGrafter"/>
</dbReference>
<dbReference type="Gene3D" id="3.20.20.140">
    <property type="entry name" value="Metal-dependent hydrolases"/>
    <property type="match status" value="1"/>
</dbReference>
<feature type="domain" description="Dihydroorotase catalytic" evidence="7">
    <location>
        <begin position="55"/>
        <end position="238"/>
    </location>
</feature>
<dbReference type="InterPro" id="IPR002195">
    <property type="entry name" value="Dihydroorotase_CS"/>
</dbReference>
<feature type="binding site" evidence="6">
    <location>
        <position position="235"/>
    </location>
    <ligand>
        <name>Zn(2+)</name>
        <dbReference type="ChEBI" id="CHEBI:29105"/>
        <label>2</label>
    </ligand>
</feature>
<keyword evidence="9" id="KW-1185">Reference proteome</keyword>
<dbReference type="PANTHER" id="PTHR43668:SF2">
    <property type="entry name" value="ALLANTOINASE"/>
    <property type="match status" value="1"/>
</dbReference>
<dbReference type="InterPro" id="IPR011059">
    <property type="entry name" value="Metal-dep_hydrolase_composite"/>
</dbReference>
<dbReference type="PANTHER" id="PTHR43668">
    <property type="entry name" value="ALLANTOINASE"/>
    <property type="match status" value="1"/>
</dbReference>
<dbReference type="NCBIfam" id="NF006839">
    <property type="entry name" value="PRK09357.1-4"/>
    <property type="match status" value="1"/>
</dbReference>
<dbReference type="CDD" id="cd01317">
    <property type="entry name" value="DHOase_IIa"/>
    <property type="match status" value="1"/>
</dbReference>
<dbReference type="HAMAP" id="MF_00220_B">
    <property type="entry name" value="PyrC_classI_B"/>
    <property type="match status" value="1"/>
</dbReference>
<sequence length="426" mass="45330">MLWIKNGRLVDPKSQTDKICDICIERDRIAGIIPPGSAEQKHREADEIIDAAGLIVAPGLIDVHVHFREPGFTYKEDVATGAAAAAAGGYTTVICMANTKPVVDNEETLTYLRERAAGMPIHVLNTAAITKGFGGTELTDMISLKALGAVGFTDDGVPIKDTSIVMEAMKMAKALDVPLSFHEEDPALIGSFGVNQGPVSTAVGVEGAPAVAEDVLVARDCALALSTGASIDIQHISSGTSVAIVRAMKALGKNIHAEATPQHFSLTEEAVLAKGTLAKVNPPIRTEEDRQEIIHGLMDDTIDFIATDHAPHSGEEKARDMKNAPSGMIGLETALALGITHLVKPGYLSLSHFLEKLTTNPANLYHLDAGYVAVGGKADLVIFDENETWTVGEHFASKASNSPFIGERLQGKVKFTICDGKIVYEY</sequence>
<keyword evidence="5 6" id="KW-0665">Pyrimidine biosynthesis</keyword>
<dbReference type="UniPathway" id="UPA00070">
    <property type="reaction ID" value="UER00117"/>
</dbReference>
<comment type="cofactor">
    <cofactor evidence="6">
        <name>Zn(2+)</name>
        <dbReference type="ChEBI" id="CHEBI:29105"/>
    </cofactor>
    <text evidence="6">Binds 2 Zn(2+) ions per subunit.</text>
</comment>
<dbReference type="NCBIfam" id="TIGR00857">
    <property type="entry name" value="pyrC_multi"/>
    <property type="match status" value="1"/>
</dbReference>
<evidence type="ECO:0000256" key="6">
    <source>
        <dbReference type="HAMAP-Rule" id="MF_00220"/>
    </source>
</evidence>
<dbReference type="PROSITE" id="PS00482">
    <property type="entry name" value="DIHYDROOROTASE_1"/>
    <property type="match status" value="1"/>
</dbReference>
<dbReference type="GO" id="GO:0005737">
    <property type="term" value="C:cytoplasm"/>
    <property type="evidence" value="ECO:0007669"/>
    <property type="project" value="TreeGrafter"/>
</dbReference>
<reference evidence="8 9" key="1">
    <citation type="submission" date="2019-03" db="EMBL/GenBank/DDBJ databases">
        <title>Genomic Encyclopedia of Type Strains, Phase IV (KMG-IV): sequencing the most valuable type-strain genomes for metagenomic binning, comparative biology and taxonomic classification.</title>
        <authorList>
            <person name="Goeker M."/>
        </authorList>
    </citation>
    <scope>NUCLEOTIDE SEQUENCE [LARGE SCALE GENOMIC DNA]</scope>
    <source>
        <strain evidence="8 9">DSM 28559</strain>
    </source>
</reference>
<feature type="binding site" evidence="6">
    <location>
        <position position="155"/>
    </location>
    <ligand>
        <name>Zn(2+)</name>
        <dbReference type="ChEBI" id="CHEBI:29105"/>
        <label>1</label>
    </ligand>
</feature>
<feature type="binding site" evidence="6">
    <location>
        <position position="98"/>
    </location>
    <ligand>
        <name>substrate</name>
    </ligand>
</feature>
<proteinExistence type="inferred from homology"/>
<keyword evidence="3 6" id="KW-0479">Metal-binding</keyword>
<dbReference type="InterPro" id="IPR024403">
    <property type="entry name" value="DHOase_cat"/>
</dbReference>
<comment type="pathway">
    <text evidence="6">Pyrimidine metabolism; UMP biosynthesis via de novo pathway; (S)-dihydroorotate from bicarbonate: step 3/3.</text>
</comment>
<dbReference type="InterPro" id="IPR032466">
    <property type="entry name" value="Metal_Hydrolase"/>
</dbReference>
<comment type="similarity">
    <text evidence="2 6">Belongs to the metallo-dependent hydrolases superfamily. DHOase family. Class I DHOase subfamily.</text>
</comment>
<evidence type="ECO:0000256" key="4">
    <source>
        <dbReference type="ARBA" id="ARBA00022801"/>
    </source>
</evidence>
<feature type="binding site" evidence="6">
    <location>
        <position position="64"/>
    </location>
    <ligand>
        <name>Zn(2+)</name>
        <dbReference type="ChEBI" id="CHEBI:29105"/>
        <label>1</label>
    </ligand>
</feature>
<feature type="binding site" evidence="6">
    <location>
        <position position="66"/>
    </location>
    <ligand>
        <name>Zn(2+)</name>
        <dbReference type="ChEBI" id="CHEBI:29105"/>
        <label>1</label>
    </ligand>
</feature>
<accession>A0A4R2LZ89</accession>
<protein>
    <recommendedName>
        <fullName evidence="6">Dihydroorotase</fullName>
        <shortName evidence="6">DHOase</shortName>
        <ecNumber evidence="6">3.5.2.3</ecNumber>
    </recommendedName>
</protein>
<feature type="binding site" evidence="6">
    <location>
        <position position="312"/>
    </location>
    <ligand>
        <name>substrate</name>
    </ligand>
</feature>
<dbReference type="RefSeq" id="WP_132088770.1">
    <property type="nucleotide sequence ID" value="NZ_JANKAQ010000001.1"/>
</dbReference>
<evidence type="ECO:0000256" key="1">
    <source>
        <dbReference type="ARBA" id="ARBA00002368"/>
    </source>
</evidence>
<dbReference type="Gene3D" id="2.30.40.10">
    <property type="entry name" value="Urease, subunit C, domain 1"/>
    <property type="match status" value="1"/>
</dbReference>
<dbReference type="Pfam" id="PF12890">
    <property type="entry name" value="DHOase"/>
    <property type="match status" value="1"/>
</dbReference>
<evidence type="ECO:0000313" key="9">
    <source>
        <dbReference type="Proteomes" id="UP000295711"/>
    </source>
</evidence>
<dbReference type="InterPro" id="IPR004722">
    <property type="entry name" value="DHOase"/>
</dbReference>
<organism evidence="8 9">
    <name type="scientific">Frisingicoccus caecimuris</name>
    <dbReference type="NCBI Taxonomy" id="1796636"/>
    <lineage>
        <taxon>Bacteria</taxon>
        <taxon>Bacillati</taxon>
        <taxon>Bacillota</taxon>
        <taxon>Clostridia</taxon>
        <taxon>Lachnospirales</taxon>
        <taxon>Lachnospiraceae</taxon>
        <taxon>Frisingicoccus</taxon>
    </lineage>
</organism>
<feature type="active site" evidence="6">
    <location>
        <position position="308"/>
    </location>
</feature>
<gene>
    <name evidence="6" type="primary">pyrC</name>
    <name evidence="8" type="ORF">EV212_102176</name>
</gene>
<comment type="caution">
    <text evidence="6">Lacks conserved residue(s) required for the propagation of feature annotation.</text>
</comment>
<dbReference type="GO" id="GO:0004151">
    <property type="term" value="F:dihydroorotase activity"/>
    <property type="evidence" value="ECO:0007669"/>
    <property type="project" value="UniProtKB-UniRule"/>
</dbReference>
<dbReference type="EMBL" id="SLXA01000002">
    <property type="protein sequence ID" value="TCO85861.1"/>
    <property type="molecule type" value="Genomic_DNA"/>
</dbReference>
<comment type="caution">
    <text evidence="8">The sequence shown here is derived from an EMBL/GenBank/DDBJ whole genome shotgun (WGS) entry which is preliminary data.</text>
</comment>
<keyword evidence="6" id="KW-0862">Zinc</keyword>
<keyword evidence="4 6" id="KW-0378">Hydrolase</keyword>
<feature type="binding site" evidence="6">
    <location>
        <begin position="66"/>
        <end position="68"/>
    </location>
    <ligand>
        <name>substrate</name>
    </ligand>
</feature>
<evidence type="ECO:0000256" key="3">
    <source>
        <dbReference type="ARBA" id="ARBA00022723"/>
    </source>
</evidence>
<feature type="binding site" evidence="6">
    <location>
        <position position="182"/>
    </location>
    <ligand>
        <name>Zn(2+)</name>
        <dbReference type="ChEBI" id="CHEBI:29105"/>
        <label>2</label>
    </ligand>
</feature>
<evidence type="ECO:0000259" key="7">
    <source>
        <dbReference type="Pfam" id="PF12890"/>
    </source>
</evidence>
<evidence type="ECO:0000313" key="8">
    <source>
        <dbReference type="EMBL" id="TCO85861.1"/>
    </source>
</evidence>
<feature type="binding site" evidence="6">
    <location>
        <position position="155"/>
    </location>
    <ligand>
        <name>Zn(2+)</name>
        <dbReference type="ChEBI" id="CHEBI:29105"/>
        <label>2</label>
    </ligand>
</feature>
<evidence type="ECO:0000256" key="2">
    <source>
        <dbReference type="ARBA" id="ARBA00010286"/>
    </source>
</evidence>
<dbReference type="EC" id="3.5.2.3" evidence="6"/>
<comment type="function">
    <text evidence="1 6">Catalyzes the reversible cyclization of carbamoyl aspartate to dihydroorotate.</text>
</comment>